<feature type="binding site" evidence="12">
    <location>
        <position position="512"/>
    </location>
    <ligand>
        <name>Zn(2+)</name>
        <dbReference type="ChEBI" id="CHEBI:29105"/>
        <label>1</label>
    </ligand>
</feature>
<dbReference type="InterPro" id="IPR041236">
    <property type="entry name" value="PriA_C"/>
</dbReference>
<feature type="binding site" evidence="12">
    <location>
        <position position="484"/>
    </location>
    <ligand>
        <name>Zn(2+)</name>
        <dbReference type="ChEBI" id="CHEBI:29105"/>
        <label>2</label>
    </ligand>
</feature>
<dbReference type="GO" id="GO:0003677">
    <property type="term" value="F:DNA binding"/>
    <property type="evidence" value="ECO:0007669"/>
    <property type="project" value="UniProtKB-UniRule"/>
</dbReference>
<evidence type="ECO:0000256" key="9">
    <source>
        <dbReference type="ARBA" id="ARBA00023125"/>
    </source>
</evidence>
<gene>
    <name evidence="12 15" type="primary">priA</name>
    <name evidence="15" type="ORF">C4541_12590</name>
</gene>
<keyword evidence="1 12" id="KW-0639">Primosome</keyword>
<dbReference type="PANTHER" id="PTHR30580">
    <property type="entry name" value="PRIMOSOMAL PROTEIN N"/>
    <property type="match status" value="1"/>
</dbReference>
<dbReference type="CDD" id="cd18804">
    <property type="entry name" value="SF2_C_priA"/>
    <property type="match status" value="1"/>
</dbReference>
<evidence type="ECO:0000256" key="2">
    <source>
        <dbReference type="ARBA" id="ARBA00022705"/>
    </source>
</evidence>
<feature type="binding site" evidence="12">
    <location>
        <position position="481"/>
    </location>
    <ligand>
        <name>Zn(2+)</name>
        <dbReference type="ChEBI" id="CHEBI:29105"/>
        <label>2</label>
    </ligand>
</feature>
<dbReference type="Pfam" id="PF00271">
    <property type="entry name" value="Helicase_C"/>
    <property type="match status" value="1"/>
</dbReference>
<dbReference type="PROSITE" id="PS51194">
    <property type="entry name" value="HELICASE_CTER"/>
    <property type="match status" value="1"/>
</dbReference>
<comment type="similarity">
    <text evidence="12">Belongs to the helicase family. PriA subfamily.</text>
</comment>
<dbReference type="EC" id="5.6.2.4" evidence="12"/>
<evidence type="ECO:0000313" key="16">
    <source>
        <dbReference type="Proteomes" id="UP000266426"/>
    </source>
</evidence>
<dbReference type="EMBL" id="QZJZ01000097">
    <property type="protein sequence ID" value="RJP56300.1"/>
    <property type="molecule type" value="Genomic_DNA"/>
</dbReference>
<evidence type="ECO:0000256" key="11">
    <source>
        <dbReference type="ARBA" id="ARBA00048988"/>
    </source>
</evidence>
<comment type="catalytic activity">
    <reaction evidence="11 12">
        <text>ATP + H2O = ADP + phosphate + H(+)</text>
        <dbReference type="Rhea" id="RHEA:13065"/>
        <dbReference type="ChEBI" id="CHEBI:15377"/>
        <dbReference type="ChEBI" id="CHEBI:15378"/>
        <dbReference type="ChEBI" id="CHEBI:30616"/>
        <dbReference type="ChEBI" id="CHEBI:43474"/>
        <dbReference type="ChEBI" id="CHEBI:456216"/>
        <dbReference type="EC" id="5.6.2.4"/>
    </reaction>
</comment>
<evidence type="ECO:0000256" key="7">
    <source>
        <dbReference type="ARBA" id="ARBA00022833"/>
    </source>
</evidence>
<evidence type="ECO:0000256" key="1">
    <source>
        <dbReference type="ARBA" id="ARBA00022515"/>
    </source>
</evidence>
<dbReference type="AlphaFoldDB" id="A0A3A4QQE5"/>
<proteinExistence type="inferred from homology"/>
<dbReference type="Proteomes" id="UP000266426">
    <property type="component" value="Unassembled WGS sequence"/>
</dbReference>
<evidence type="ECO:0000259" key="14">
    <source>
        <dbReference type="PROSITE" id="PS51194"/>
    </source>
</evidence>
<feature type="binding site" evidence="12">
    <location>
        <position position="499"/>
    </location>
    <ligand>
        <name>Zn(2+)</name>
        <dbReference type="ChEBI" id="CHEBI:29105"/>
        <label>2</label>
    </ligand>
</feature>
<dbReference type="PROSITE" id="PS51192">
    <property type="entry name" value="HELICASE_ATP_BIND_1"/>
    <property type="match status" value="1"/>
</dbReference>
<evidence type="ECO:0000256" key="6">
    <source>
        <dbReference type="ARBA" id="ARBA00022806"/>
    </source>
</evidence>
<feature type="domain" description="Helicase ATP-binding" evidence="13">
    <location>
        <begin position="243"/>
        <end position="409"/>
    </location>
</feature>
<comment type="subunit">
    <text evidence="12">Component of the replication restart primosome.</text>
</comment>
<dbReference type="SMART" id="SM00490">
    <property type="entry name" value="HELICc"/>
    <property type="match status" value="1"/>
</dbReference>
<dbReference type="PANTHER" id="PTHR30580:SF0">
    <property type="entry name" value="PRIMOSOMAL PROTEIN N"/>
    <property type="match status" value="1"/>
</dbReference>
<keyword evidence="8 12" id="KW-0067">ATP-binding</keyword>
<comment type="function">
    <text evidence="12">Initiates the restart of stalled replication forks, which reloads the replicative helicase on sites other than the origin of replication. Recognizes and binds to abandoned replication forks and remodels them to uncover a helicase loading site. Promotes assembly of the primosome at these replication forks.</text>
</comment>
<comment type="cofactor">
    <cofactor evidence="12">
        <name>Zn(2+)</name>
        <dbReference type="ChEBI" id="CHEBI:29105"/>
    </cofactor>
    <text evidence="12">Binds 2 zinc ions per subunit.</text>
</comment>
<evidence type="ECO:0000256" key="4">
    <source>
        <dbReference type="ARBA" id="ARBA00022741"/>
    </source>
</evidence>
<feature type="binding site" evidence="12">
    <location>
        <position position="515"/>
    </location>
    <ligand>
        <name>Zn(2+)</name>
        <dbReference type="ChEBI" id="CHEBI:29105"/>
        <label>1</label>
    </ligand>
</feature>
<evidence type="ECO:0000256" key="5">
    <source>
        <dbReference type="ARBA" id="ARBA00022801"/>
    </source>
</evidence>
<keyword evidence="7 12" id="KW-0862">Zinc</keyword>
<dbReference type="Pfam" id="PF18074">
    <property type="entry name" value="PriA_C"/>
    <property type="match status" value="1"/>
</dbReference>
<dbReference type="Pfam" id="PF18319">
    <property type="entry name" value="Zn_ribbon_PriA"/>
    <property type="match status" value="1"/>
</dbReference>
<dbReference type="GO" id="GO:0006310">
    <property type="term" value="P:DNA recombination"/>
    <property type="evidence" value="ECO:0007669"/>
    <property type="project" value="InterPro"/>
</dbReference>
<feature type="binding site" evidence="12">
    <location>
        <position position="472"/>
    </location>
    <ligand>
        <name>Zn(2+)</name>
        <dbReference type="ChEBI" id="CHEBI:29105"/>
        <label>1</label>
    </ligand>
</feature>
<dbReference type="GO" id="GO:1990077">
    <property type="term" value="C:primosome complex"/>
    <property type="evidence" value="ECO:0007669"/>
    <property type="project" value="UniProtKB-UniRule"/>
</dbReference>
<dbReference type="GO" id="GO:0043138">
    <property type="term" value="F:3'-5' DNA helicase activity"/>
    <property type="evidence" value="ECO:0007669"/>
    <property type="project" value="UniProtKB-EC"/>
</dbReference>
<dbReference type="SUPFAM" id="SSF52540">
    <property type="entry name" value="P-loop containing nucleoside triphosphate hydrolases"/>
    <property type="match status" value="2"/>
</dbReference>
<keyword evidence="6 12" id="KW-0347">Helicase</keyword>
<feature type="binding site" evidence="12">
    <location>
        <position position="502"/>
    </location>
    <ligand>
        <name>Zn(2+)</name>
        <dbReference type="ChEBI" id="CHEBI:29105"/>
        <label>2</label>
    </ligand>
</feature>
<keyword evidence="2 12" id="KW-0235">DNA replication</keyword>
<keyword evidence="5 12" id="KW-0378">Hydrolase</keyword>
<evidence type="ECO:0000256" key="3">
    <source>
        <dbReference type="ARBA" id="ARBA00022723"/>
    </source>
</evidence>
<dbReference type="SMART" id="SM00487">
    <property type="entry name" value="DEXDc"/>
    <property type="match status" value="1"/>
</dbReference>
<dbReference type="InterPro" id="IPR041222">
    <property type="entry name" value="PriA_3primeBD"/>
</dbReference>
<keyword evidence="4 12" id="KW-0547">Nucleotide-binding</keyword>
<protein>
    <recommendedName>
        <fullName evidence="12">Replication restart protein PriA</fullName>
    </recommendedName>
    <alternativeName>
        <fullName evidence="12">ATP-dependent DNA helicase PriA</fullName>
        <ecNumber evidence="12">5.6.2.4</ecNumber>
    </alternativeName>
    <alternativeName>
        <fullName evidence="12">DNA 3'-5' helicase PriA</fullName>
    </alternativeName>
</protein>
<name>A0A3A4QQE5_9BACT</name>
<sequence length="764" mass="87060">MAGFDYLDANHLRTGHCCMKLSDTIAHVVFEIALDREFDYKIPVHLLGKVGAGCIVQAPFGERVLHGFVVKTSNSSSFPSLKELQDVVPEKLFIETPLFKLAQWMSSYYACPLGLVLKSMYPSYLRKTMRNAHAEYISLNKNKEDVIRYMDTLRKRAKRQLDVLEYILQKREVFFEMDALCAAVGCDNNAVERLIKKELLARITEDELVKRDSRLDRYKYVTPINSITLNLDQQRVLNQIEAALDSREFVPFVLHGVTGSGKTEVYIRSIQRVLERGQQAIMLIPEISLTPQTEERFRKRFGNVVSVFHSRLSDGARAREWKKMRDGKAKLVVGARSALFAPFSDLGLIVVDEEHERSYKQEESPRYHARDIAVLRAKLSNIPVILGSATPALETIYNVYQGKYTLLKLPARVDDRQLPEVILVDLAKEVREEKKWVVLSVPLKQKISDRLDKGEQVILFLNRRGFSSMAVCQQCGYIYECDDCSITLTYHKSVERLMCHFCGKMITKPVFCGKCGSSEIKFSGIGTQKVERALKAVFPEARVLRMDSDTTTHKDSHFELLTQFRRGKADVLIGTQMIAKGLDFPRVTLVGTIIAESTLCLPDFRAAETTFQLLTQVAGRSGRGEIPGEVVIQTFMKDHPAIVCALQHDYDRFVEGELKARKELLYPPFYRFINIIITAKDKKKGQWAGTQIAQSLIKTVSKGTEVKGPLPSMVHRKRAHFYWHVLLKTNDVFGTNEAIKQALSKSTRFTQVRISVDVDPYYMW</sequence>
<dbReference type="GO" id="GO:0008270">
    <property type="term" value="F:zinc ion binding"/>
    <property type="evidence" value="ECO:0007669"/>
    <property type="project" value="UniProtKB-UniRule"/>
</dbReference>
<evidence type="ECO:0000256" key="10">
    <source>
        <dbReference type="ARBA" id="ARBA00023235"/>
    </source>
</evidence>
<dbReference type="GO" id="GO:0005524">
    <property type="term" value="F:ATP binding"/>
    <property type="evidence" value="ECO:0007669"/>
    <property type="project" value="UniProtKB-UniRule"/>
</dbReference>
<dbReference type="InterPro" id="IPR014001">
    <property type="entry name" value="Helicase_ATP-bd"/>
</dbReference>
<keyword evidence="3 12" id="KW-0479">Metal-binding</keyword>
<dbReference type="InterPro" id="IPR042115">
    <property type="entry name" value="PriA_3primeBD_sf"/>
</dbReference>
<dbReference type="FunFam" id="3.40.50.300:FF:000489">
    <property type="entry name" value="Primosome assembly protein PriA"/>
    <property type="match status" value="1"/>
</dbReference>
<dbReference type="InterPro" id="IPR011545">
    <property type="entry name" value="DEAD/DEAH_box_helicase_dom"/>
</dbReference>
<dbReference type="Gene3D" id="3.40.50.300">
    <property type="entry name" value="P-loop containing nucleotide triphosphate hydrolases"/>
    <property type="match status" value="2"/>
</dbReference>
<evidence type="ECO:0000313" key="15">
    <source>
        <dbReference type="EMBL" id="RJP56300.1"/>
    </source>
</evidence>
<accession>A0A3A4QQE5</accession>
<reference evidence="15 16" key="1">
    <citation type="journal article" date="2017" name="ISME J.">
        <title>Energy and carbon metabolisms in a deep terrestrial subsurface fluid microbial community.</title>
        <authorList>
            <person name="Momper L."/>
            <person name="Jungbluth S.P."/>
            <person name="Lee M.D."/>
            <person name="Amend J.P."/>
        </authorList>
    </citation>
    <scope>NUCLEOTIDE SEQUENCE [LARGE SCALE GENOMIC DNA]</scope>
    <source>
        <strain evidence="15">SURF_26</strain>
    </source>
</reference>
<dbReference type="NCBIfam" id="TIGR00595">
    <property type="entry name" value="priA"/>
    <property type="match status" value="1"/>
</dbReference>
<keyword evidence="10 12" id="KW-0413">Isomerase</keyword>
<dbReference type="InterPro" id="IPR001650">
    <property type="entry name" value="Helicase_C-like"/>
</dbReference>
<dbReference type="InterPro" id="IPR040498">
    <property type="entry name" value="PriA_CRR"/>
</dbReference>
<evidence type="ECO:0000256" key="12">
    <source>
        <dbReference type="HAMAP-Rule" id="MF_00983"/>
    </source>
</evidence>
<dbReference type="GO" id="GO:0016887">
    <property type="term" value="F:ATP hydrolysis activity"/>
    <property type="evidence" value="ECO:0007669"/>
    <property type="project" value="RHEA"/>
</dbReference>
<dbReference type="GO" id="GO:0006269">
    <property type="term" value="P:DNA replication, synthesis of primer"/>
    <property type="evidence" value="ECO:0007669"/>
    <property type="project" value="UniProtKB-KW"/>
</dbReference>
<comment type="caution">
    <text evidence="15">The sequence shown here is derived from an EMBL/GenBank/DDBJ whole genome shotgun (WGS) entry which is preliminary data.</text>
</comment>
<evidence type="ECO:0000256" key="8">
    <source>
        <dbReference type="ARBA" id="ARBA00022840"/>
    </source>
</evidence>
<dbReference type="InterPro" id="IPR005259">
    <property type="entry name" value="PriA"/>
</dbReference>
<dbReference type="GO" id="GO:0006270">
    <property type="term" value="P:DNA replication initiation"/>
    <property type="evidence" value="ECO:0007669"/>
    <property type="project" value="TreeGrafter"/>
</dbReference>
<dbReference type="Pfam" id="PF00270">
    <property type="entry name" value="DEAD"/>
    <property type="match status" value="1"/>
</dbReference>
<evidence type="ECO:0000259" key="13">
    <source>
        <dbReference type="PROSITE" id="PS51192"/>
    </source>
</evidence>
<feature type="domain" description="Helicase C-terminal" evidence="14">
    <location>
        <begin position="493"/>
        <end position="665"/>
    </location>
</feature>
<dbReference type="InterPro" id="IPR027417">
    <property type="entry name" value="P-loop_NTPase"/>
</dbReference>
<dbReference type="CDD" id="cd17929">
    <property type="entry name" value="DEXHc_priA"/>
    <property type="match status" value="1"/>
</dbReference>
<keyword evidence="9 12" id="KW-0238">DNA-binding</keyword>
<dbReference type="GO" id="GO:0006302">
    <property type="term" value="P:double-strand break repair"/>
    <property type="evidence" value="ECO:0007669"/>
    <property type="project" value="InterPro"/>
</dbReference>
<dbReference type="HAMAP" id="MF_00983">
    <property type="entry name" value="PriA"/>
    <property type="match status" value="1"/>
</dbReference>
<dbReference type="Pfam" id="PF17764">
    <property type="entry name" value="PriA_3primeBD"/>
    <property type="match status" value="1"/>
</dbReference>
<feature type="binding site" evidence="12">
    <location>
        <position position="475"/>
    </location>
    <ligand>
        <name>Zn(2+)</name>
        <dbReference type="ChEBI" id="CHEBI:29105"/>
        <label>1</label>
    </ligand>
</feature>
<comment type="catalytic activity">
    <reaction evidence="12">
        <text>Couples ATP hydrolysis with the unwinding of duplex DNA by translocating in the 3'-5' direction.</text>
        <dbReference type="EC" id="5.6.2.4"/>
    </reaction>
</comment>
<organism evidence="15 16">
    <name type="scientific">Candidatus Auribacter fodinae</name>
    <dbReference type="NCBI Taxonomy" id="2093366"/>
    <lineage>
        <taxon>Bacteria</taxon>
        <taxon>Pseudomonadati</taxon>
        <taxon>Candidatus Auribacterota</taxon>
        <taxon>Candidatus Auribacteria</taxon>
        <taxon>Candidatus Auribacterales</taxon>
        <taxon>Candidatus Auribacteraceae</taxon>
        <taxon>Candidatus Auribacter</taxon>
    </lineage>
</organism>
<dbReference type="Gene3D" id="3.40.1440.60">
    <property type="entry name" value="PriA, 3(prime) DNA-binding domain"/>
    <property type="match status" value="1"/>
</dbReference>